<dbReference type="SUPFAM" id="SSF57667">
    <property type="entry name" value="beta-beta-alpha zinc fingers"/>
    <property type="match status" value="2"/>
</dbReference>
<feature type="compositionally biased region" description="Polar residues" evidence="6">
    <location>
        <begin position="386"/>
        <end position="406"/>
    </location>
</feature>
<feature type="compositionally biased region" description="Low complexity" evidence="6">
    <location>
        <begin position="1369"/>
        <end position="1378"/>
    </location>
</feature>
<feature type="domain" description="C2H2-type" evidence="7">
    <location>
        <begin position="1075"/>
        <end position="1102"/>
    </location>
</feature>
<dbReference type="InterPro" id="IPR013087">
    <property type="entry name" value="Znf_C2H2_type"/>
</dbReference>
<keyword evidence="2" id="KW-0677">Repeat</keyword>
<feature type="domain" description="C2H2-type" evidence="7">
    <location>
        <begin position="1140"/>
        <end position="1167"/>
    </location>
</feature>
<feature type="compositionally biased region" description="Basic and acidic residues" evidence="6">
    <location>
        <begin position="800"/>
        <end position="815"/>
    </location>
</feature>
<dbReference type="RefSeq" id="XP_005103227.1">
    <property type="nucleotide sequence ID" value="XM_005103170.2"/>
</dbReference>
<organism evidence="8 9">
    <name type="scientific">Aplysia californica</name>
    <name type="common">California sea hare</name>
    <dbReference type="NCBI Taxonomy" id="6500"/>
    <lineage>
        <taxon>Eukaryota</taxon>
        <taxon>Metazoa</taxon>
        <taxon>Spiralia</taxon>
        <taxon>Lophotrochozoa</taxon>
        <taxon>Mollusca</taxon>
        <taxon>Gastropoda</taxon>
        <taxon>Heterobranchia</taxon>
        <taxon>Euthyneura</taxon>
        <taxon>Tectipleura</taxon>
        <taxon>Aplysiida</taxon>
        <taxon>Aplysioidea</taxon>
        <taxon>Aplysiidae</taxon>
        <taxon>Aplysia</taxon>
    </lineage>
</organism>
<feature type="region of interest" description="Disordered" evidence="6">
    <location>
        <begin position="165"/>
        <end position="190"/>
    </location>
</feature>
<proteinExistence type="predicted"/>
<gene>
    <name evidence="9" type="primary">LOC101846666</name>
</gene>
<sequence length="1429" mass="152397">MRDVGQPQLSGLVATHEGLQRAVHTTFPPPLPPLTPPIPLTLCISGEPASCEKVRDSNSSSKICTPTSQKWSVESVNVLRNIRVSESSRAHYFDVSCVDSSLILTCAESSSSDSSLLSFESERIDSKDTVVAVDLDKTKPCTSEHSGSNDRRSATVPGAHTACMTHSHRAHTHSASSSDYQQAQLPEKAAATPLAAGRQAVLYMSAAGGRLHASTPDQDHAPGLLKVSEEDVSVASQSRFVAPPVGRADSRGEEQLPHRHLAATSSAMEPHPVFKHPASVQHSALLSHPHPYSQFPPMSQHGARSEQTSQEFHGMAQPAMIVRPRHFSGGELPTEAHRLHQQQMMQQYHHQLLQQQQQQQKHQIPYPPTSGFPRDSESGLMAKYPSSPSLVTSTTWSAQDTPTISHAHSPERPMTYRTSSSITPDFPSPDPSPTTTPGSSTRASPRPGDRTGRTHTSLGSLGSLSAAMSTSGHSGLHTALPEIQMSELLSEAEQTAPWISHTPDNLSPTVQIVQKLSQATVSDHRAPESPMTTTVSPGDTSPRTSRSMQVLQVPTPERSPSLSPSVSAKHRQLFVFPDVNNSGSGQTSPSVSAGGKSGGGGPTLESAGLCVSVPGFKSEPTGVVPVVASGIPPSIKSDPHRWRHVSSGSSGDSSTAGDMAPLRPAAPSAGPGTSQLARQRFLSGDTDVDDALLDSETGSSAVEDSSSSREQSPFPVVDAGGVQSPSSRRASPSAAHRSSPSPSPLGARASPSPSGRKSLLRQQGMSVDDDGDAFLYGGDFDRGGDEDKLQPPKFKRRLHERYVSSLKEEPGRGEDADAGGGGGGALSLHSSSSESDVKPVLKLEKVEDEEGGEESSLPKSPRRSLADESYRGDWHELSADEGDVFMEPVRTAASRSGKTSRQQQQPLDLSRGTPGPPLPPGLYRTGSLPESDTPTGSPGPKSHYSPLFRSSHRLNYSPHALLSPQSQSPLCSVPEGGRIFNFNMPSPYEGAHSDSDIVSPSPMSPRFFTFPSIAPSHSASPLLTTPMSEVTRLAVSPRALYPTSPIQFSLRSKAVAHVKWENFSKRSFSDSDVAYQCPVCGQVFPSNDNLAKHMAKHLPTETVRSADNNKIHYCKVCDRSFSRSDMLTRHMRLHTGLKPYECMDCGQVFSRSDHLNTHKRTHTGEKPYRCPQCPYAACRRDMITRHMRTHAKRTPKRGRYLSVPDDAASSGDLRKCSVSSTETSESQDPSGGRTCSSLSSIDSLDLELGQGHYLLRANPASVESSLQSLTSAEESGGGVRPKLSTSSRDSAETEDFPATLLGVPPPPAASSWLSVESSGGDTAGGLEKRPPREPSPHPRGHFLSGGVAARQHPAPHQHHFHHQKHEVASSPSSSSPSSAIPPPLSRPVPTFMGSSSSSSGSVSSGSVSTHSPRQSSSSTSSQHKDSLDS</sequence>
<dbReference type="Pfam" id="PF00096">
    <property type="entry name" value="zf-C2H2"/>
    <property type="match status" value="4"/>
</dbReference>
<evidence type="ECO:0000256" key="4">
    <source>
        <dbReference type="ARBA" id="ARBA00022833"/>
    </source>
</evidence>
<accession>A0ABM0JWL3</accession>
<feature type="compositionally biased region" description="Polar residues" evidence="6">
    <location>
        <begin position="751"/>
        <end position="765"/>
    </location>
</feature>
<feature type="region of interest" description="Disordered" evidence="6">
    <location>
        <begin position="631"/>
        <end position="949"/>
    </location>
</feature>
<feature type="compositionally biased region" description="Basic and acidic residues" evidence="6">
    <location>
        <begin position="1326"/>
        <end position="1336"/>
    </location>
</feature>
<reference evidence="9" key="1">
    <citation type="submission" date="2025-08" db="UniProtKB">
        <authorList>
            <consortium name="RefSeq"/>
        </authorList>
    </citation>
    <scope>IDENTIFICATION</scope>
</reference>
<evidence type="ECO:0000313" key="8">
    <source>
        <dbReference type="Proteomes" id="UP000694888"/>
    </source>
</evidence>
<feature type="compositionally biased region" description="Basic residues" evidence="6">
    <location>
        <begin position="1188"/>
        <end position="1199"/>
    </location>
</feature>
<keyword evidence="8" id="KW-1185">Reference proteome</keyword>
<dbReference type="Proteomes" id="UP000694888">
    <property type="component" value="Unplaced"/>
</dbReference>
<dbReference type="PANTHER" id="PTHR24381:SF366">
    <property type="entry name" value="ZINC FINGER PROTEIN 383"/>
    <property type="match status" value="1"/>
</dbReference>
<feature type="compositionally biased region" description="Basic residues" evidence="6">
    <location>
        <begin position="1353"/>
        <end position="1364"/>
    </location>
</feature>
<feature type="compositionally biased region" description="Polar residues" evidence="6">
    <location>
        <begin position="530"/>
        <end position="566"/>
    </location>
</feature>
<feature type="compositionally biased region" description="Low complexity" evidence="6">
    <location>
        <begin position="456"/>
        <end position="472"/>
    </location>
</feature>
<keyword evidence="4" id="KW-0862">Zinc</keyword>
<evidence type="ECO:0000256" key="1">
    <source>
        <dbReference type="ARBA" id="ARBA00022723"/>
    </source>
</evidence>
<feature type="compositionally biased region" description="Basic and acidic residues" evidence="6">
    <location>
        <begin position="864"/>
        <end position="878"/>
    </location>
</feature>
<dbReference type="SMART" id="SM00355">
    <property type="entry name" value="ZnF_C2H2"/>
    <property type="match status" value="4"/>
</dbReference>
<evidence type="ECO:0000256" key="3">
    <source>
        <dbReference type="ARBA" id="ARBA00022771"/>
    </source>
</evidence>
<dbReference type="PROSITE" id="PS00028">
    <property type="entry name" value="ZINC_FINGER_C2H2_1"/>
    <property type="match status" value="3"/>
</dbReference>
<feature type="compositionally biased region" description="Low complexity" evidence="6">
    <location>
        <begin position="1393"/>
        <end position="1421"/>
    </location>
</feature>
<name>A0ABM0JWL3_APLCA</name>
<feature type="compositionally biased region" description="Basic and acidic residues" evidence="6">
    <location>
        <begin position="779"/>
        <end position="790"/>
    </location>
</feature>
<protein>
    <submittedName>
        <fullName evidence="9">Uncharacterized protein LOC101846666</fullName>
    </submittedName>
</protein>
<feature type="compositionally biased region" description="Basic and acidic residues" evidence="6">
    <location>
        <begin position="835"/>
        <end position="845"/>
    </location>
</feature>
<feature type="compositionally biased region" description="Low complexity" evidence="6">
    <location>
        <begin position="695"/>
        <end position="712"/>
    </location>
</feature>
<feature type="region of interest" description="Disordered" evidence="6">
    <location>
        <begin position="518"/>
        <end position="601"/>
    </location>
</feature>
<feature type="domain" description="C2H2-type" evidence="7">
    <location>
        <begin position="1112"/>
        <end position="1139"/>
    </location>
</feature>
<feature type="domain" description="C2H2-type" evidence="7">
    <location>
        <begin position="1168"/>
        <end position="1195"/>
    </location>
</feature>
<feature type="compositionally biased region" description="Polar residues" evidence="6">
    <location>
        <begin position="893"/>
        <end position="907"/>
    </location>
</feature>
<feature type="region of interest" description="Disordered" evidence="6">
    <location>
        <begin position="1188"/>
        <end position="1238"/>
    </location>
</feature>
<feature type="region of interest" description="Disordered" evidence="6">
    <location>
        <begin position="341"/>
        <end position="475"/>
    </location>
</feature>
<dbReference type="GeneID" id="101846666"/>
<evidence type="ECO:0000256" key="5">
    <source>
        <dbReference type="PROSITE-ProRule" id="PRU00042"/>
    </source>
</evidence>
<feature type="compositionally biased region" description="Low complexity" evidence="6">
    <location>
        <begin position="724"/>
        <end position="740"/>
    </location>
</feature>
<feature type="compositionally biased region" description="Low complexity" evidence="6">
    <location>
        <begin position="435"/>
        <end position="446"/>
    </location>
</feature>
<dbReference type="InterPro" id="IPR036236">
    <property type="entry name" value="Znf_C2H2_sf"/>
</dbReference>
<keyword evidence="1" id="KW-0479">Metal-binding</keyword>
<dbReference type="Gene3D" id="3.30.160.60">
    <property type="entry name" value="Classic Zinc Finger"/>
    <property type="match status" value="3"/>
</dbReference>
<evidence type="ECO:0000259" key="7">
    <source>
        <dbReference type="PROSITE" id="PS50157"/>
    </source>
</evidence>
<dbReference type="PANTHER" id="PTHR24381">
    <property type="entry name" value="ZINC FINGER PROTEIN"/>
    <property type="match status" value="1"/>
</dbReference>
<dbReference type="PROSITE" id="PS50157">
    <property type="entry name" value="ZINC_FINGER_C2H2_2"/>
    <property type="match status" value="4"/>
</dbReference>
<evidence type="ECO:0000256" key="6">
    <source>
        <dbReference type="SAM" id="MobiDB-lite"/>
    </source>
</evidence>
<feature type="compositionally biased region" description="Polar residues" evidence="6">
    <location>
        <begin position="1311"/>
        <end position="1320"/>
    </location>
</feature>
<feature type="region of interest" description="Disordered" evidence="6">
    <location>
        <begin position="1265"/>
        <end position="1429"/>
    </location>
</feature>
<evidence type="ECO:0000313" key="9">
    <source>
        <dbReference type="RefSeq" id="XP_005103227.1"/>
    </source>
</evidence>
<feature type="compositionally biased region" description="Polar residues" evidence="6">
    <location>
        <begin position="1217"/>
        <end position="1235"/>
    </location>
</feature>
<evidence type="ECO:0000256" key="2">
    <source>
        <dbReference type="ARBA" id="ARBA00022737"/>
    </source>
</evidence>
<keyword evidence="3 5" id="KW-0863">Zinc-finger</keyword>
<feature type="compositionally biased region" description="Low complexity" evidence="6">
    <location>
        <begin position="341"/>
        <end position="363"/>
    </location>
</feature>